<dbReference type="UniPathway" id="UPA00378"/>
<dbReference type="InterPro" id="IPR038577">
    <property type="entry name" value="GT10-like_C_sf"/>
</dbReference>
<keyword evidence="8" id="KW-1133">Transmembrane helix</keyword>
<evidence type="ECO:0000313" key="16">
    <source>
        <dbReference type="EMBL" id="CAF02094.1"/>
    </source>
</evidence>
<feature type="domain" description="Fucosyltransferase C-terminal" evidence="15">
    <location>
        <begin position="239"/>
        <end position="408"/>
    </location>
</feature>
<evidence type="ECO:0000256" key="7">
    <source>
        <dbReference type="ARBA" id="ARBA00022968"/>
    </source>
</evidence>
<keyword evidence="7" id="KW-0735">Signal-anchor</keyword>
<evidence type="ECO:0000256" key="11">
    <source>
        <dbReference type="ARBA" id="ARBA00023180"/>
    </source>
</evidence>
<dbReference type="InterPro" id="IPR001503">
    <property type="entry name" value="Glyco_trans_10"/>
</dbReference>
<evidence type="ECO:0000256" key="8">
    <source>
        <dbReference type="ARBA" id="ARBA00022989"/>
    </source>
</evidence>
<dbReference type="EC" id="2.4.1.-" evidence="13"/>
<evidence type="ECO:0000256" key="13">
    <source>
        <dbReference type="RuleBase" id="RU003832"/>
    </source>
</evidence>
<keyword evidence="4 13" id="KW-0328">Glycosyltransferase</keyword>
<keyword evidence="10" id="KW-0472">Membrane</keyword>
<dbReference type="PANTHER" id="PTHR11929:SF220">
    <property type="entry name" value="FUCOSYLTRANSFERASE"/>
    <property type="match status" value="1"/>
</dbReference>
<dbReference type="GO" id="GO:0071555">
    <property type="term" value="P:cell wall organization"/>
    <property type="evidence" value="ECO:0007669"/>
    <property type="project" value="UniProtKB-KW"/>
</dbReference>
<dbReference type="GO" id="GO:0008417">
    <property type="term" value="F:fucosyltransferase activity"/>
    <property type="evidence" value="ECO:0007669"/>
    <property type="project" value="InterPro"/>
</dbReference>
<evidence type="ECO:0000256" key="3">
    <source>
        <dbReference type="ARBA" id="ARBA00008919"/>
    </source>
</evidence>
<evidence type="ECO:0000256" key="2">
    <source>
        <dbReference type="ARBA" id="ARBA00004922"/>
    </source>
</evidence>
<organism evidence="16">
    <name type="scientific">Physcomitrium patens</name>
    <name type="common">Spreading-leaved earth moss</name>
    <name type="synonym">Physcomitrella patens</name>
    <dbReference type="NCBI Taxonomy" id="3218"/>
    <lineage>
        <taxon>Eukaryota</taxon>
        <taxon>Viridiplantae</taxon>
        <taxon>Streptophyta</taxon>
        <taxon>Embryophyta</taxon>
        <taxon>Bryophyta</taxon>
        <taxon>Bryophytina</taxon>
        <taxon>Bryopsida</taxon>
        <taxon>Funariidae</taxon>
        <taxon>Funariales</taxon>
        <taxon>Funariaceae</taxon>
        <taxon>Physcomitrium</taxon>
    </lineage>
</organism>
<dbReference type="Gene3D" id="3.40.50.11660">
    <property type="entry name" value="Glycosyl transferase family 10, C-terminal domain"/>
    <property type="match status" value="1"/>
</dbReference>
<evidence type="ECO:0000256" key="12">
    <source>
        <dbReference type="ARBA" id="ARBA00023316"/>
    </source>
</evidence>
<gene>
    <name evidence="16" type="primary">fuct</name>
</gene>
<evidence type="ECO:0000256" key="5">
    <source>
        <dbReference type="ARBA" id="ARBA00022679"/>
    </source>
</evidence>
<keyword evidence="5 13" id="KW-0808">Transferase</keyword>
<name>Q6A2M3_PHYPA</name>
<evidence type="ECO:0000256" key="9">
    <source>
        <dbReference type="ARBA" id="ARBA00023034"/>
    </source>
</evidence>
<accession>Q6A2M3</accession>
<keyword evidence="9 13" id="KW-0333">Golgi apparatus</keyword>
<reference evidence="16" key="1">
    <citation type="journal article" date="2004" name="BMC Biotechnol.">
        <title>Quantitative promoter analysis in Physcomitrella patens: a set of plant vectors activating gene expression within three orders of magnitude.</title>
        <authorList>
            <person name="Horstmann V."/>
            <person name="Huether C.M."/>
            <person name="Jost W."/>
            <person name="Reski R."/>
            <person name="Decker E.L."/>
        </authorList>
    </citation>
    <scope>NUCLEOTIDE SEQUENCE</scope>
</reference>
<dbReference type="CAZy" id="GT10">
    <property type="family name" value="Glycosyltransferase Family 10"/>
</dbReference>
<dbReference type="InterPro" id="IPR055270">
    <property type="entry name" value="Glyco_tran_10_C"/>
</dbReference>
<keyword evidence="11" id="KW-0325">Glycoprotein</keyword>
<proteinExistence type="inferred from homology"/>
<evidence type="ECO:0000256" key="4">
    <source>
        <dbReference type="ARBA" id="ARBA00022676"/>
    </source>
</evidence>
<dbReference type="SUPFAM" id="SSF53756">
    <property type="entry name" value="UDP-Glycosyltransferase/glycogen phosphorylase"/>
    <property type="match status" value="1"/>
</dbReference>
<keyword evidence="12" id="KW-0961">Cell wall biogenesis/degradation</keyword>
<evidence type="ECO:0000256" key="10">
    <source>
        <dbReference type="ARBA" id="ARBA00023136"/>
    </source>
</evidence>
<dbReference type="GO" id="GO:0032580">
    <property type="term" value="C:Golgi cisterna membrane"/>
    <property type="evidence" value="ECO:0007669"/>
    <property type="project" value="UniProtKB-SubCell"/>
</dbReference>
<evidence type="ECO:0000256" key="14">
    <source>
        <dbReference type="SAM" id="MobiDB-lite"/>
    </source>
</evidence>
<dbReference type="EMBL" id="AJ618932">
    <property type="protein sequence ID" value="CAF02094.1"/>
    <property type="molecule type" value="Genomic_DNA"/>
</dbReference>
<dbReference type="AlphaFoldDB" id="Q6A2M3"/>
<evidence type="ECO:0000256" key="6">
    <source>
        <dbReference type="ARBA" id="ARBA00022692"/>
    </source>
</evidence>
<dbReference type="FunFam" id="3.40.50.11660:FF:000005">
    <property type="entry name" value="Glycoprotein 3-alpha-L-fucosyltransferase A"/>
    <property type="match status" value="1"/>
</dbReference>
<comment type="subcellular location">
    <subcellularLocation>
        <location evidence="1 13">Golgi apparatus</location>
        <location evidence="1 13">Golgi stack membrane</location>
        <topology evidence="1 13">Single-pass type II membrane protein</topology>
    </subcellularLocation>
</comment>
<evidence type="ECO:0000259" key="15">
    <source>
        <dbReference type="Pfam" id="PF00852"/>
    </source>
</evidence>
<dbReference type="Pfam" id="PF00852">
    <property type="entry name" value="Glyco_transf_10"/>
    <property type="match status" value="1"/>
</dbReference>
<protein>
    <recommendedName>
        <fullName evidence="13">Fucosyltransferase</fullName>
        <ecNumber evidence="13">2.4.1.-</ecNumber>
    </recommendedName>
</protein>
<sequence length="533" mass="59190">MKGDRDTGRFRRDDAAFERDVEGGERPTPGLLGLRSLASSSGRGWWSKTVLWAVFAVVLIECAFIVRLDILNSPSSSYSSSLDSHPENPNKISGQEELTIKTNKTIRIDKLPTGTDDVCSAEWLEKVDKVTYSRDFKKKPVLVVSGNEVENWDKCSVPCVFKAHGEGQADAEFGYGDSPSALLVLRSMESSAYFPENDIVWARSNGVGVVMTTSLSSDVPEGYFSWAEYKITDAPKPKTKPTLGAAFISNCGAHNDRLTIMRMLPNEGVRIDSYGSCEQNVLGGRALNKLETLREYKFSLAFENSNVEDYVTEKFFQSLVAGSVPIVTGPPNIYDFAPASNSLVYIKDVSEVKAAASRIKYLAENETAYNETLQWKFNGPSDSFLALVDMAAEHSSCRLCIFVATKSRLKEEAAAPKRPCKCTSKSGSTLYHLYVRERGRFEMESVFIEGSKLSLAHLKQVVVDKFTALKHGPIWKTERPGVIRGNSDLRIYKIYPVGLTQREALYTWDFGGDKGLKAMVQKQPCLQLEVVFV</sequence>
<comment type="similarity">
    <text evidence="3 13">Belongs to the glycosyltransferase 10 family.</text>
</comment>
<keyword evidence="6 13" id="KW-0812">Transmembrane</keyword>
<comment type="pathway">
    <text evidence="2">Protein modification; protein glycosylation.</text>
</comment>
<evidence type="ECO:0000256" key="1">
    <source>
        <dbReference type="ARBA" id="ARBA00004447"/>
    </source>
</evidence>
<feature type="region of interest" description="Disordered" evidence="14">
    <location>
        <begin position="1"/>
        <end position="24"/>
    </location>
</feature>
<dbReference type="PANTHER" id="PTHR11929">
    <property type="entry name" value="ALPHA- 1,3 -FUCOSYLTRANSFERASE"/>
    <property type="match status" value="1"/>
</dbReference>